<proteinExistence type="predicted"/>
<dbReference type="AlphaFoldDB" id="A0A6C0JUD5"/>
<reference evidence="1" key="1">
    <citation type="journal article" date="2020" name="Nature">
        <title>Giant virus diversity and host interactions through global metagenomics.</title>
        <authorList>
            <person name="Schulz F."/>
            <person name="Roux S."/>
            <person name="Paez-Espino D."/>
            <person name="Jungbluth S."/>
            <person name="Walsh D.A."/>
            <person name="Denef V.J."/>
            <person name="McMahon K.D."/>
            <person name="Konstantinidis K.T."/>
            <person name="Eloe-Fadrosh E.A."/>
            <person name="Kyrpides N.C."/>
            <person name="Woyke T."/>
        </authorList>
    </citation>
    <scope>NUCLEOTIDE SEQUENCE</scope>
    <source>
        <strain evidence="1">GVMAG-S-1074260-58</strain>
    </source>
</reference>
<sequence length="186" mass="22068">MKLYKWLYIVHVCVYALNPSHFPNGKKKTYVSRTPPHEDLVLINPSKSSFVSKHWLANIINTMTTRDKRYYNEHPDLHIINRINQLEHYIQENRKQNDYYLAWMPKCKYGSKDVLFLIVCQTTNTGFYVKHVIPSPYWSPDQIGSCELKRALESLNSSIDFTVLYDTDMRYKLAWSTWNILNSMHS</sequence>
<name>A0A6C0JUD5_9ZZZZ</name>
<protein>
    <submittedName>
        <fullName evidence="1">Uncharacterized protein</fullName>
    </submittedName>
</protein>
<organism evidence="1">
    <name type="scientific">viral metagenome</name>
    <dbReference type="NCBI Taxonomy" id="1070528"/>
    <lineage>
        <taxon>unclassified sequences</taxon>
        <taxon>metagenomes</taxon>
        <taxon>organismal metagenomes</taxon>
    </lineage>
</organism>
<dbReference type="EMBL" id="MN740710">
    <property type="protein sequence ID" value="QHU09362.1"/>
    <property type="molecule type" value="Genomic_DNA"/>
</dbReference>
<accession>A0A6C0JUD5</accession>
<evidence type="ECO:0000313" key="1">
    <source>
        <dbReference type="EMBL" id="QHU09362.1"/>
    </source>
</evidence>